<dbReference type="PANTHER" id="PTHR37484">
    <property type="entry name" value="ROD SHAPE-DETERMINING PROTEIN MRED"/>
    <property type="match status" value="1"/>
</dbReference>
<keyword evidence="4 9" id="KW-0812">Transmembrane</keyword>
<evidence type="ECO:0000256" key="6">
    <source>
        <dbReference type="ARBA" id="ARBA00022989"/>
    </source>
</evidence>
<gene>
    <name evidence="10" type="primary">mreD</name>
    <name evidence="10" type="ORF">ACFFHW_09920</name>
</gene>
<evidence type="ECO:0000256" key="5">
    <source>
        <dbReference type="ARBA" id="ARBA00022960"/>
    </source>
</evidence>
<evidence type="ECO:0000313" key="10">
    <source>
        <dbReference type="EMBL" id="MFC0268293.1"/>
    </source>
</evidence>
<dbReference type="InterPro" id="IPR026034">
    <property type="entry name" value="MreD_proteobac"/>
</dbReference>
<dbReference type="PANTHER" id="PTHR37484:SF1">
    <property type="entry name" value="ROD SHAPE-DETERMINING PROTEIN MRED"/>
    <property type="match status" value="1"/>
</dbReference>
<keyword evidence="3 8" id="KW-1003">Cell membrane</keyword>
<keyword evidence="7 8" id="KW-0472">Membrane</keyword>
<feature type="transmembrane region" description="Helical" evidence="9">
    <location>
        <begin position="100"/>
        <end position="118"/>
    </location>
</feature>
<sequence>MSRYPVIIPLSFLAALVLQMMPLPEQWLLWRPDWAGLVLIYWCTMNPQRVGVFHGFALGLLLDLLQGSALGMYALLYALIAFLVLLLYQRMRIYSLWRQALLVTLVLALVQLIHQWLNATFTGRALHLEFVGAALLGGVLWPWLFTLMQILRRRFAAF</sequence>
<dbReference type="Proteomes" id="UP001589814">
    <property type="component" value="Unassembled WGS sequence"/>
</dbReference>
<evidence type="ECO:0000256" key="1">
    <source>
        <dbReference type="ARBA" id="ARBA00004651"/>
    </source>
</evidence>
<dbReference type="PIRSF" id="PIRSF018472">
    <property type="entry name" value="MreD_proteobac"/>
    <property type="match status" value="1"/>
</dbReference>
<keyword evidence="8" id="KW-0997">Cell inner membrane</keyword>
<accession>A0ABV6G3Q9</accession>
<keyword evidence="11" id="KW-1185">Reference proteome</keyword>
<dbReference type="EMBL" id="JBHLVX010000040">
    <property type="protein sequence ID" value="MFC0268293.1"/>
    <property type="molecule type" value="Genomic_DNA"/>
</dbReference>
<evidence type="ECO:0000256" key="2">
    <source>
        <dbReference type="ARBA" id="ARBA00007776"/>
    </source>
</evidence>
<comment type="function">
    <text evidence="8">Involved in formation of the rod shape of the cell. May also contribute to regulation of formation of penicillin-binding proteins.</text>
</comment>
<keyword evidence="5 8" id="KW-0133">Cell shape</keyword>
<comment type="similarity">
    <text evidence="2 8">Belongs to the MreD family.</text>
</comment>
<feature type="transmembrane region" description="Helical" evidence="9">
    <location>
        <begin position="130"/>
        <end position="151"/>
    </location>
</feature>
<dbReference type="RefSeq" id="WP_019951877.1">
    <property type="nucleotide sequence ID" value="NZ_JBHLVX010000040.1"/>
</dbReference>
<organism evidence="10 11">
    <name type="scientific">Kushneria aurantia</name>
    <dbReference type="NCBI Taxonomy" id="504092"/>
    <lineage>
        <taxon>Bacteria</taxon>
        <taxon>Pseudomonadati</taxon>
        <taxon>Pseudomonadota</taxon>
        <taxon>Gammaproteobacteria</taxon>
        <taxon>Oceanospirillales</taxon>
        <taxon>Halomonadaceae</taxon>
        <taxon>Kushneria</taxon>
    </lineage>
</organism>
<dbReference type="InterPro" id="IPR007227">
    <property type="entry name" value="Cell_shape_determining_MreD"/>
</dbReference>
<protein>
    <recommendedName>
        <fullName evidence="8">Rod shape-determining protein MreD</fullName>
    </recommendedName>
</protein>
<evidence type="ECO:0000256" key="7">
    <source>
        <dbReference type="ARBA" id="ARBA00023136"/>
    </source>
</evidence>
<dbReference type="NCBIfam" id="TIGR03426">
    <property type="entry name" value="shape_MreD"/>
    <property type="match status" value="1"/>
</dbReference>
<dbReference type="Pfam" id="PF04093">
    <property type="entry name" value="MreD"/>
    <property type="match status" value="1"/>
</dbReference>
<evidence type="ECO:0000256" key="3">
    <source>
        <dbReference type="ARBA" id="ARBA00022475"/>
    </source>
</evidence>
<evidence type="ECO:0000256" key="9">
    <source>
        <dbReference type="SAM" id="Phobius"/>
    </source>
</evidence>
<evidence type="ECO:0000256" key="4">
    <source>
        <dbReference type="ARBA" id="ARBA00022692"/>
    </source>
</evidence>
<feature type="transmembrane region" description="Helical" evidence="9">
    <location>
        <begin position="70"/>
        <end position="88"/>
    </location>
</feature>
<evidence type="ECO:0000313" key="11">
    <source>
        <dbReference type="Proteomes" id="UP001589814"/>
    </source>
</evidence>
<comment type="subcellular location">
    <subcellularLocation>
        <location evidence="8">Cell inner membrane</location>
    </subcellularLocation>
    <subcellularLocation>
        <location evidence="1">Cell membrane</location>
        <topology evidence="1">Multi-pass membrane protein</topology>
    </subcellularLocation>
</comment>
<comment type="caution">
    <text evidence="10">The sequence shown here is derived from an EMBL/GenBank/DDBJ whole genome shotgun (WGS) entry which is preliminary data.</text>
</comment>
<reference evidence="10 11" key="1">
    <citation type="submission" date="2024-09" db="EMBL/GenBank/DDBJ databases">
        <authorList>
            <person name="Sun Q."/>
            <person name="Mori K."/>
        </authorList>
    </citation>
    <scope>NUCLEOTIDE SEQUENCE [LARGE SCALE GENOMIC DNA]</scope>
    <source>
        <strain evidence="10 11">CCM 7415</strain>
    </source>
</reference>
<keyword evidence="6 9" id="KW-1133">Transmembrane helix</keyword>
<name>A0ABV6G3Q9_9GAMM</name>
<proteinExistence type="inferred from homology"/>
<evidence type="ECO:0000256" key="8">
    <source>
        <dbReference type="PIRNR" id="PIRNR018472"/>
    </source>
</evidence>